<organism evidence="6 7">
    <name type="scientific">Thalassoglobus neptunius</name>
    <dbReference type="NCBI Taxonomy" id="1938619"/>
    <lineage>
        <taxon>Bacteria</taxon>
        <taxon>Pseudomonadati</taxon>
        <taxon>Planctomycetota</taxon>
        <taxon>Planctomycetia</taxon>
        <taxon>Planctomycetales</taxon>
        <taxon>Planctomycetaceae</taxon>
        <taxon>Thalassoglobus</taxon>
    </lineage>
</organism>
<sequence length="941" mass="105930">MISKCRERASRICVAAIVGTLFILPAELFSQQNAGEEEFAGSAQEVEFFEKKIRPILVKHCYECHSADSKSLRGGLLVDNAHGLTEGGDSGPAIVAGNPAEGTLMEALRYETFEMPPRQQLPEDVIEDFEEWIRRGAVDPRTAATPRHDRAGIDLEKGREFWSFQPVERQTPPSVQKGNWPSCDIDRFILARLEEENLEPFPPASELILLRRLFFDLTGLPPSVAEIRRFQEDTSESRLENVVDRLLLSPEFGRHWGRHWLDLARYSDSTGGGRSMLYGSAWRYRNYVIDAFNRDTPYDEFVRQQIAGDLMEADDYQERQRQLVATGFLVLGPHNYENQDKEQLRMDIVDEQVDTIGRVFLGMTIGCARCHDHKFDPIPTADYYALAGIFRSTHSAVDGNVSKWVTTALPQSPDIENARQRIEKDIAQVQKRIQKLSTTLEHLKAELPSIVVDDPQAMLSGIWKTSESVGGYVGEGYRFSDDPNARARFVIPTDEARYEVQISYTSHANRTPRGTILVDSAGESETFEVDQRQPPELAGSYQSVGEVQSTGEVHLTIQSSGKGMTIVDSVRLIKKPDPQSDASDGPDSSESALQFERISRELTEFRAELEELKKQLPETGPLVMSVSDEGEISDYAVCIRGNVHQLGEPVERGFLSVIDEEERKLPGDQSGRLELADWIASPENPLTARVYVNRIWHHLFGTGLVRTVDNFGLPGEVPSHPELLDHLAIQFIEGGWSTKELIRKIVLSRTYQLASGTSHPNHSDPDNRLLSRQNRRRLNAESIHDALLMFSGELSFSSVEDSVRPGTKSEYGYQFDFGSRAVFLPVFRNRLPDLMSVFDFPDPNLSIGNRVSSTVSPQSLFLMNSEFILQRANATAQRVLEIEGSISERLQWAALLILNRELTDEEEHLLAEAVGSDPDSIDRWSAVCATLMRSIDFRYLR</sequence>
<feature type="domain" description="DUF1549" evidence="2">
    <location>
        <begin position="185"/>
        <end position="394"/>
    </location>
</feature>
<dbReference type="Pfam" id="PF07587">
    <property type="entry name" value="PSD1"/>
    <property type="match status" value="1"/>
</dbReference>
<dbReference type="EMBL" id="SIHI01000021">
    <property type="protein sequence ID" value="TWT47967.1"/>
    <property type="molecule type" value="Genomic_DNA"/>
</dbReference>
<accession>A0A5C5WBU2</accession>
<dbReference type="InterPro" id="IPR011429">
    <property type="entry name" value="Cyt_c_Planctomycete-type"/>
</dbReference>
<keyword evidence="7" id="KW-1185">Reference proteome</keyword>
<dbReference type="PANTHER" id="PTHR35889">
    <property type="entry name" value="CYCLOINULO-OLIGOSACCHARIDE FRUCTANOTRANSFERASE-RELATED"/>
    <property type="match status" value="1"/>
</dbReference>
<evidence type="ECO:0000259" key="5">
    <source>
        <dbReference type="Pfam" id="PF25275"/>
    </source>
</evidence>
<name>A0A5C5WBU2_9PLAN</name>
<dbReference type="Pfam" id="PF25275">
    <property type="entry name" value="Golvesin_C"/>
    <property type="match status" value="1"/>
</dbReference>
<evidence type="ECO:0000313" key="6">
    <source>
        <dbReference type="EMBL" id="TWT47967.1"/>
    </source>
</evidence>
<reference evidence="6 7" key="1">
    <citation type="submission" date="2019-02" db="EMBL/GenBank/DDBJ databases">
        <title>Deep-cultivation of Planctomycetes and their phenomic and genomic characterization uncovers novel biology.</title>
        <authorList>
            <person name="Wiegand S."/>
            <person name="Jogler M."/>
            <person name="Boedeker C."/>
            <person name="Pinto D."/>
            <person name="Vollmers J."/>
            <person name="Rivas-Marin E."/>
            <person name="Kohn T."/>
            <person name="Peeters S.H."/>
            <person name="Heuer A."/>
            <person name="Rast P."/>
            <person name="Oberbeckmann S."/>
            <person name="Bunk B."/>
            <person name="Jeske O."/>
            <person name="Meyerdierks A."/>
            <person name="Storesund J.E."/>
            <person name="Kallscheuer N."/>
            <person name="Luecker S."/>
            <person name="Lage O.M."/>
            <person name="Pohl T."/>
            <person name="Merkel B.J."/>
            <person name="Hornburger P."/>
            <person name="Mueller R.-W."/>
            <person name="Bruemmer F."/>
            <person name="Labrenz M."/>
            <person name="Spormann A.M."/>
            <person name="Op Den Camp H."/>
            <person name="Overmann J."/>
            <person name="Amann R."/>
            <person name="Jetten M.S.M."/>
            <person name="Mascher T."/>
            <person name="Medema M.H."/>
            <person name="Devos D.P."/>
            <person name="Kaster A.-K."/>
            <person name="Ovreas L."/>
            <person name="Rohde M."/>
            <person name="Galperin M.Y."/>
            <person name="Jogler C."/>
        </authorList>
    </citation>
    <scope>NUCLEOTIDE SEQUENCE [LARGE SCALE GENOMIC DNA]</scope>
    <source>
        <strain evidence="6 7">KOR42</strain>
    </source>
</reference>
<gene>
    <name evidence="6" type="ORF">KOR42_40510</name>
</gene>
<dbReference type="InterPro" id="IPR022655">
    <property type="entry name" value="DUF1553"/>
</dbReference>
<feature type="domain" description="Golvesin/Xly CBD-like" evidence="5">
    <location>
        <begin position="453"/>
        <end position="573"/>
    </location>
</feature>
<evidence type="ECO:0000259" key="4">
    <source>
        <dbReference type="Pfam" id="PF07635"/>
    </source>
</evidence>
<comment type="caution">
    <text evidence="6">The sequence shown here is derived from an EMBL/GenBank/DDBJ whole genome shotgun (WGS) entry which is preliminary data.</text>
</comment>
<protein>
    <submittedName>
        <fullName evidence="6">Planctomycete cytochrome C</fullName>
    </submittedName>
</protein>
<dbReference type="PANTHER" id="PTHR35889:SF3">
    <property type="entry name" value="F-BOX DOMAIN-CONTAINING PROTEIN"/>
    <property type="match status" value="1"/>
</dbReference>
<dbReference type="Pfam" id="PF07583">
    <property type="entry name" value="PSCyt2"/>
    <property type="match status" value="1"/>
</dbReference>
<dbReference type="Proteomes" id="UP000317243">
    <property type="component" value="Unassembled WGS sequence"/>
</dbReference>
<feature type="domain" description="Cytochrome C Planctomycete-type" evidence="4">
    <location>
        <begin position="61"/>
        <end position="118"/>
    </location>
</feature>
<feature type="coiled-coil region" evidence="1">
    <location>
        <begin position="419"/>
        <end position="446"/>
    </location>
</feature>
<dbReference type="Pfam" id="PF07635">
    <property type="entry name" value="PSCyt1"/>
    <property type="match status" value="1"/>
</dbReference>
<evidence type="ECO:0000256" key="1">
    <source>
        <dbReference type="SAM" id="Coils"/>
    </source>
</evidence>
<dbReference type="InterPro" id="IPR033803">
    <property type="entry name" value="CBD-like_Golvesin-Xly"/>
</dbReference>
<evidence type="ECO:0000259" key="2">
    <source>
        <dbReference type="Pfam" id="PF07583"/>
    </source>
</evidence>
<feature type="domain" description="DUF1553" evidence="3">
    <location>
        <begin position="671"/>
        <end position="912"/>
    </location>
</feature>
<evidence type="ECO:0000259" key="3">
    <source>
        <dbReference type="Pfam" id="PF07587"/>
    </source>
</evidence>
<dbReference type="OrthoDB" id="127107at2"/>
<dbReference type="InterPro" id="IPR011444">
    <property type="entry name" value="DUF1549"/>
</dbReference>
<keyword evidence="1" id="KW-0175">Coiled coil</keyword>
<proteinExistence type="predicted"/>
<dbReference type="AlphaFoldDB" id="A0A5C5WBU2"/>
<evidence type="ECO:0000313" key="7">
    <source>
        <dbReference type="Proteomes" id="UP000317243"/>
    </source>
</evidence>